<dbReference type="Gene3D" id="3.40.1260.10">
    <property type="entry name" value="DsrEFH-like"/>
    <property type="match status" value="1"/>
</dbReference>
<evidence type="ECO:0008006" key="2">
    <source>
        <dbReference type="Google" id="ProtNLM"/>
    </source>
</evidence>
<sequence length="94" mass="10041">MALIHTLHILNKTPGHARSLQCMDALRPGDALLFTESAVLALATQQHPEIDVPVFVLAPDALARGLGQCPDGVTQVDFPAMVDLTAQAQTVISW</sequence>
<evidence type="ECO:0000313" key="1">
    <source>
        <dbReference type="EMBL" id="KKM22479.1"/>
    </source>
</evidence>
<dbReference type="PANTHER" id="PTHR37526:SF1">
    <property type="entry name" value="PROTEIN TUSB"/>
    <property type="match status" value="1"/>
</dbReference>
<dbReference type="InterPro" id="IPR027396">
    <property type="entry name" value="DsrEFH-like"/>
</dbReference>
<name>A0A0F9IRC0_9ZZZZ</name>
<proteinExistence type="predicted"/>
<dbReference type="GO" id="GO:0002143">
    <property type="term" value="P:tRNA wobble position uridine thiolation"/>
    <property type="evidence" value="ECO:0007669"/>
    <property type="project" value="InterPro"/>
</dbReference>
<accession>A0A0F9IRC0</accession>
<dbReference type="EMBL" id="LAZR01013325">
    <property type="protein sequence ID" value="KKM22479.1"/>
    <property type="molecule type" value="Genomic_DNA"/>
</dbReference>
<dbReference type="GO" id="GO:1990228">
    <property type="term" value="C:sulfurtransferase complex"/>
    <property type="evidence" value="ECO:0007669"/>
    <property type="project" value="TreeGrafter"/>
</dbReference>
<gene>
    <name evidence="1" type="ORF">LCGC14_1624970</name>
</gene>
<dbReference type="PANTHER" id="PTHR37526">
    <property type="entry name" value="PROTEIN TUSB"/>
    <property type="match status" value="1"/>
</dbReference>
<protein>
    <recommendedName>
        <fullName evidence="2">Sulfurtransferase complex subunit TusB</fullName>
    </recommendedName>
</protein>
<dbReference type="NCBIfam" id="TIGR03011">
    <property type="entry name" value="sulf_tusB_dsrH"/>
    <property type="match status" value="1"/>
</dbReference>
<dbReference type="Pfam" id="PF04077">
    <property type="entry name" value="DsrH"/>
    <property type="match status" value="1"/>
</dbReference>
<dbReference type="SUPFAM" id="SSF75169">
    <property type="entry name" value="DsrEFH-like"/>
    <property type="match status" value="1"/>
</dbReference>
<comment type="caution">
    <text evidence="1">The sequence shown here is derived from an EMBL/GenBank/DDBJ whole genome shotgun (WGS) entry which is preliminary data.</text>
</comment>
<dbReference type="InterPro" id="IPR007215">
    <property type="entry name" value="Sulphur_relay_TusB/DsrH"/>
</dbReference>
<organism evidence="1">
    <name type="scientific">marine sediment metagenome</name>
    <dbReference type="NCBI Taxonomy" id="412755"/>
    <lineage>
        <taxon>unclassified sequences</taxon>
        <taxon>metagenomes</taxon>
        <taxon>ecological metagenomes</taxon>
    </lineage>
</organism>
<dbReference type="AlphaFoldDB" id="A0A0F9IRC0"/>
<reference evidence="1" key="1">
    <citation type="journal article" date="2015" name="Nature">
        <title>Complex archaea that bridge the gap between prokaryotes and eukaryotes.</title>
        <authorList>
            <person name="Spang A."/>
            <person name="Saw J.H."/>
            <person name="Jorgensen S.L."/>
            <person name="Zaremba-Niedzwiedzka K."/>
            <person name="Martijn J."/>
            <person name="Lind A.E."/>
            <person name="van Eijk R."/>
            <person name="Schleper C."/>
            <person name="Guy L."/>
            <person name="Ettema T.J."/>
        </authorList>
    </citation>
    <scope>NUCLEOTIDE SEQUENCE</scope>
</reference>